<dbReference type="PANTHER" id="PTHR12126:SF11">
    <property type="entry name" value="NADH DEHYDROGENASE [UBIQUINONE] 1 ALPHA SUBCOMPLEX SUBUNIT 9, MITOCHONDRIAL"/>
    <property type="match status" value="1"/>
</dbReference>
<dbReference type="InterPro" id="IPR036291">
    <property type="entry name" value="NAD(P)-bd_dom_sf"/>
</dbReference>
<dbReference type="EMBL" id="SBKP01000001">
    <property type="protein sequence ID" value="RXR31120.1"/>
    <property type="molecule type" value="Genomic_DNA"/>
</dbReference>
<gene>
    <name evidence="2" type="ORF">EQG66_02285</name>
</gene>
<accession>A0A4Q1KNW9</accession>
<dbReference type="InterPro" id="IPR051207">
    <property type="entry name" value="ComplexI_NDUFA9_subunit"/>
</dbReference>
<evidence type="ECO:0000313" key="3">
    <source>
        <dbReference type="Proteomes" id="UP000290958"/>
    </source>
</evidence>
<evidence type="ECO:0000313" key="2">
    <source>
        <dbReference type="EMBL" id="RXR31120.1"/>
    </source>
</evidence>
<dbReference type="Gene3D" id="3.40.50.720">
    <property type="entry name" value="NAD(P)-binding Rossmann-like Domain"/>
    <property type="match status" value="1"/>
</dbReference>
<dbReference type="SUPFAM" id="SSF51735">
    <property type="entry name" value="NAD(P)-binding Rossmann-fold domains"/>
    <property type="match status" value="1"/>
</dbReference>
<dbReference type="OrthoDB" id="9776313at2"/>
<proteinExistence type="predicted"/>
<keyword evidence="3" id="KW-1185">Reference proteome</keyword>
<dbReference type="RefSeq" id="WP_129402888.1">
    <property type="nucleotide sequence ID" value="NZ_SBKP01000001.1"/>
</dbReference>
<sequence>MLVTVFGGGGFLGRYVAQELLGRGFRVRVAERDPANALRVKPLGNLGQSQLVHADVRNPASVARAVAGADAVVNLVAVLKGDMDGINHKGAANVAKAAAEAGVKTLVHISAIGSDAQSQSAYGRSKGQGEQAVRAAFPAATLIRPSILFGREDQFTNRFANLIRMAPVLPIIAGETKFQPVYVVDVARGIATAVADAAAHAGKTYELGGPQVMSMAQINAWLADAIGHKPTMLAMPACASEWLARLTGWLPAAPITLDQWRMLQSDNVVAPKAKGLTDLGVSPTPLAAVADQWLVQYRKHGRFTARSKA</sequence>
<protein>
    <submittedName>
        <fullName evidence="2">Complex I NDUFA9 subunit family protein</fullName>
    </submittedName>
</protein>
<comment type="caution">
    <text evidence="2">The sequence shown here is derived from an EMBL/GenBank/DDBJ whole genome shotgun (WGS) entry which is preliminary data.</text>
</comment>
<dbReference type="FunFam" id="3.40.50.720:FF:000702">
    <property type="entry name" value="NADH dehydrogenase (Ubiquinone)"/>
    <property type="match status" value="1"/>
</dbReference>
<dbReference type="Pfam" id="PF01370">
    <property type="entry name" value="Epimerase"/>
    <property type="match status" value="1"/>
</dbReference>
<feature type="domain" description="NAD-dependent epimerase/dehydratase" evidence="1">
    <location>
        <begin position="3"/>
        <end position="208"/>
    </location>
</feature>
<dbReference type="Proteomes" id="UP000290958">
    <property type="component" value="Unassembled WGS sequence"/>
</dbReference>
<name>A0A4Q1KNW9_9SPHN</name>
<dbReference type="AlphaFoldDB" id="A0A4Q1KNW9"/>
<dbReference type="GO" id="GO:0044877">
    <property type="term" value="F:protein-containing complex binding"/>
    <property type="evidence" value="ECO:0007669"/>
    <property type="project" value="TreeGrafter"/>
</dbReference>
<organism evidence="2 3">
    <name type="scientific">Sphingobium fluviale</name>
    <dbReference type="NCBI Taxonomy" id="2506423"/>
    <lineage>
        <taxon>Bacteria</taxon>
        <taxon>Pseudomonadati</taxon>
        <taxon>Pseudomonadota</taxon>
        <taxon>Alphaproteobacteria</taxon>
        <taxon>Sphingomonadales</taxon>
        <taxon>Sphingomonadaceae</taxon>
        <taxon>Sphingobium</taxon>
    </lineage>
</organism>
<dbReference type="CDD" id="cd05271">
    <property type="entry name" value="NDUFA9_like_SDR_a"/>
    <property type="match status" value="1"/>
</dbReference>
<dbReference type="InterPro" id="IPR001509">
    <property type="entry name" value="Epimerase_deHydtase"/>
</dbReference>
<dbReference type="PANTHER" id="PTHR12126">
    <property type="entry name" value="NADH-UBIQUINONE OXIDOREDUCTASE 39 KDA SUBUNIT-RELATED"/>
    <property type="match status" value="1"/>
</dbReference>
<evidence type="ECO:0000259" key="1">
    <source>
        <dbReference type="Pfam" id="PF01370"/>
    </source>
</evidence>
<reference evidence="3" key="1">
    <citation type="submission" date="2019-01" db="EMBL/GenBank/DDBJ databases">
        <title>Cytophagaceae bacterium strain CAR-16.</title>
        <authorList>
            <person name="Chen W.-M."/>
        </authorList>
    </citation>
    <scope>NUCLEOTIDE SEQUENCE [LARGE SCALE GENOMIC DNA]</scope>
    <source>
        <strain evidence="3">CHR27</strain>
    </source>
</reference>